<name>A0A328VCY5_9CHLR</name>
<accession>A0A328VCY5</accession>
<dbReference type="Proteomes" id="UP000248706">
    <property type="component" value="Unassembled WGS sequence"/>
</dbReference>
<evidence type="ECO:0000313" key="1">
    <source>
        <dbReference type="EMBL" id="RAQ94661.1"/>
    </source>
</evidence>
<proteinExistence type="predicted"/>
<protein>
    <submittedName>
        <fullName evidence="1">Uncharacterized protein</fullName>
    </submittedName>
</protein>
<organism evidence="1 2">
    <name type="scientific">Thermogemmatispora tikiterensis</name>
    <dbReference type="NCBI Taxonomy" id="1825093"/>
    <lineage>
        <taxon>Bacteria</taxon>
        <taxon>Bacillati</taxon>
        <taxon>Chloroflexota</taxon>
        <taxon>Ktedonobacteria</taxon>
        <taxon>Thermogemmatisporales</taxon>
        <taxon>Thermogemmatisporaceae</taxon>
        <taxon>Thermogemmatispora</taxon>
    </lineage>
</organism>
<dbReference type="AlphaFoldDB" id="A0A328VCY5"/>
<evidence type="ECO:0000313" key="2">
    <source>
        <dbReference type="Proteomes" id="UP000248706"/>
    </source>
</evidence>
<sequence>MHRWLWLHRSGFLATPGLYLTWTGKDTPHTSPPARTAFLLSFPPPYYTILYRLQTVTVSQEDRINYPAWLLAATPGASRQQLGLASGL</sequence>
<reference evidence="1 2" key="1">
    <citation type="submission" date="2016-08" db="EMBL/GenBank/DDBJ databases">
        <title>Analysis of Carbohydrate Active Enzymes in Thermogemmatispora T81 Reveals Carbohydrate Degradation Ability.</title>
        <authorList>
            <person name="Tomazini A."/>
            <person name="Lal S."/>
            <person name="Stott M."/>
            <person name="Henrissat B."/>
            <person name="Polikarpov I."/>
            <person name="Sparling R."/>
            <person name="Levin D.B."/>
        </authorList>
    </citation>
    <scope>NUCLEOTIDE SEQUENCE [LARGE SCALE GENOMIC DNA]</scope>
    <source>
        <strain evidence="1 2">T81</strain>
    </source>
</reference>
<dbReference type="EMBL" id="MCIF01000002">
    <property type="protein sequence ID" value="RAQ94661.1"/>
    <property type="molecule type" value="Genomic_DNA"/>
</dbReference>
<gene>
    <name evidence="1" type="ORF">A4R35_03880</name>
</gene>
<keyword evidence="2" id="KW-1185">Reference proteome</keyword>
<comment type="caution">
    <text evidence="1">The sequence shown here is derived from an EMBL/GenBank/DDBJ whole genome shotgun (WGS) entry which is preliminary data.</text>
</comment>